<evidence type="ECO:0000313" key="12">
    <source>
        <dbReference type="EMBL" id="ACQ55251.1"/>
    </source>
</evidence>
<evidence type="ECO:0000256" key="3">
    <source>
        <dbReference type="ARBA" id="ARBA00022692"/>
    </source>
</evidence>
<evidence type="ECO:0000256" key="4">
    <source>
        <dbReference type="ARBA" id="ARBA00022989"/>
    </source>
</evidence>
<evidence type="ECO:0000256" key="2">
    <source>
        <dbReference type="ARBA" id="ARBA00022511"/>
    </source>
</evidence>
<evidence type="ECO:0000256" key="5">
    <source>
        <dbReference type="ARBA" id="ARBA00023040"/>
    </source>
</evidence>
<dbReference type="GO" id="GO:0060326">
    <property type="term" value="P:cell chemotaxis"/>
    <property type="evidence" value="ECO:0007669"/>
    <property type="project" value="TreeGrafter"/>
</dbReference>
<feature type="transmembrane region" description="Helical" evidence="10">
    <location>
        <begin position="254"/>
        <end position="276"/>
    </location>
</feature>
<feature type="compositionally biased region" description="Polar residues" evidence="9">
    <location>
        <begin position="316"/>
        <end position="327"/>
    </location>
</feature>
<name>D2E2Z7_SCMVC</name>
<evidence type="ECO:0000256" key="9">
    <source>
        <dbReference type="SAM" id="MobiDB-lite"/>
    </source>
</evidence>
<dbReference type="InterPro" id="IPR050119">
    <property type="entry name" value="CCR1-9-like"/>
</dbReference>
<evidence type="ECO:0000256" key="1">
    <source>
        <dbReference type="ARBA" id="ARBA00004598"/>
    </source>
</evidence>
<keyword evidence="7 12" id="KW-0675">Receptor</keyword>
<feature type="transmembrane region" description="Helical" evidence="10">
    <location>
        <begin position="20"/>
        <end position="39"/>
    </location>
</feature>
<dbReference type="GO" id="GO:0020002">
    <property type="term" value="C:host cell plasma membrane"/>
    <property type="evidence" value="ECO:0007669"/>
    <property type="project" value="UniProtKB-SubCell"/>
</dbReference>
<dbReference type="PROSITE" id="PS51257">
    <property type="entry name" value="PROKAR_LIPOPROTEIN"/>
    <property type="match status" value="1"/>
</dbReference>
<keyword evidence="2" id="KW-1043">Host membrane</keyword>
<keyword evidence="2" id="KW-1032">Host cell membrane</keyword>
<feature type="transmembrane region" description="Helical" evidence="10">
    <location>
        <begin position="171"/>
        <end position="190"/>
    </location>
</feature>
<evidence type="ECO:0000256" key="6">
    <source>
        <dbReference type="ARBA" id="ARBA00023136"/>
    </source>
</evidence>
<dbReference type="InterPro" id="IPR000276">
    <property type="entry name" value="GPCR_Rhodpsn"/>
</dbReference>
<evidence type="ECO:0000256" key="8">
    <source>
        <dbReference type="ARBA" id="ARBA00023224"/>
    </source>
</evidence>
<keyword evidence="8" id="KW-0807">Transducer</keyword>
<sequence length="327" mass="36715">MNSSCRNVTALTPVGPGPIITGYACVFLFGVIGHFYLGFKNSKRQRQASTFSDILFRHLMITEEVFTFTIPLWTYHLISNGSLPSPWCRGLTFVFYLTAFARAFFYLLLSWDRYNIIVCRHPLPVHLDYTQVVGLAVWLAAALAASPFSIFNGDVQQCLGNMGKVPSQSSATLNLEVHICTFWIPLIVTANCYYQAKRQAAADQKIELQKCALLVTVVMVFTIIWFPFHLVLLIDALASISHVDPTSACHWAPIVVMCECLAFAYVGVSPMVYFFACPTVRHEFLLSVRPFFLRLSGKTWGGYVPVDTQAPANKPDPTTENEYQTMH</sequence>
<keyword evidence="3 10" id="KW-0812">Transmembrane</keyword>
<dbReference type="PRINTS" id="PR00237">
    <property type="entry name" value="GPCRRHODOPSN"/>
</dbReference>
<organismHost>
    <name type="scientific">Macaca</name>
    <name type="common">macaques</name>
    <dbReference type="NCBI Taxonomy" id="9539"/>
</organismHost>
<reference evidence="12" key="1">
    <citation type="journal article" date="2009" name="Virology">
        <title>Patterns of divergence in the vCXCL and vGPCR gene clusters in primate cytomegalovirus genomes.</title>
        <authorList>
            <person name="Alcendor D.J."/>
            <person name="Zong J."/>
            <person name="Dolan A."/>
            <person name="Gatherer D."/>
            <person name="Davison A.J."/>
            <person name="Hayward G.S."/>
        </authorList>
    </citation>
    <scope>NUCLEOTIDE SEQUENCE</scope>
    <source>
        <strain evidence="12">2757</strain>
    </source>
</reference>
<feature type="transmembrane region" description="Helical" evidence="10">
    <location>
        <begin position="132"/>
        <end position="151"/>
    </location>
</feature>
<keyword evidence="6 10" id="KW-0472">Membrane</keyword>
<protein>
    <submittedName>
        <fullName evidence="12">Chemokine receptor vGPCR1</fullName>
    </submittedName>
</protein>
<dbReference type="PROSITE" id="PS50262">
    <property type="entry name" value="G_PROTEIN_RECEP_F1_2"/>
    <property type="match status" value="1"/>
</dbReference>
<comment type="subcellular location">
    <subcellularLocation>
        <location evidence="1">Host cell membrane</location>
        <topology evidence="1">Multi-pass membrane protein</topology>
    </subcellularLocation>
</comment>
<dbReference type="Pfam" id="PF00001">
    <property type="entry name" value="7tm_1"/>
    <property type="match status" value="1"/>
</dbReference>
<dbReference type="GO" id="GO:0019957">
    <property type="term" value="F:C-C chemokine binding"/>
    <property type="evidence" value="ECO:0007669"/>
    <property type="project" value="TreeGrafter"/>
</dbReference>
<evidence type="ECO:0000256" key="7">
    <source>
        <dbReference type="ARBA" id="ARBA00023170"/>
    </source>
</evidence>
<dbReference type="PANTHER" id="PTHR10489:SF932">
    <property type="entry name" value="G-PROTEIN COUPLED RECEPTORS FAMILY 1 PROFILE DOMAIN-CONTAINING PROTEIN"/>
    <property type="match status" value="1"/>
</dbReference>
<dbReference type="SUPFAM" id="SSF81321">
    <property type="entry name" value="Family A G protein-coupled receptor-like"/>
    <property type="match status" value="1"/>
</dbReference>
<dbReference type="GO" id="GO:0016020">
    <property type="term" value="C:membrane"/>
    <property type="evidence" value="ECO:0007669"/>
    <property type="project" value="InterPro"/>
</dbReference>
<feature type="transmembrane region" description="Helical" evidence="10">
    <location>
        <begin position="90"/>
        <end position="111"/>
    </location>
</feature>
<dbReference type="GO" id="GO:0019722">
    <property type="term" value="P:calcium-mediated signaling"/>
    <property type="evidence" value="ECO:0007669"/>
    <property type="project" value="TreeGrafter"/>
</dbReference>
<dbReference type="GO" id="GO:0007204">
    <property type="term" value="P:positive regulation of cytosolic calcium ion concentration"/>
    <property type="evidence" value="ECO:0007669"/>
    <property type="project" value="TreeGrafter"/>
</dbReference>
<keyword evidence="4 10" id="KW-1133">Transmembrane helix</keyword>
<organism evidence="12">
    <name type="scientific">Simian cytomegalovirus (strain Colburn)</name>
    <dbReference type="NCBI Taxonomy" id="50292"/>
    <lineage>
        <taxon>Viruses</taxon>
        <taxon>Duplodnaviria</taxon>
        <taxon>Heunggongvirae</taxon>
        <taxon>Peploviricota</taxon>
        <taxon>Herviviricetes</taxon>
        <taxon>Herpesvirales</taxon>
        <taxon>Orthoherpesviridae</taxon>
        <taxon>Betaherpesvirinae</taxon>
        <taxon>Cytomegalovirus</taxon>
        <taxon>Cytomegalovirus cercopithecinebeta5</taxon>
    </lineage>
</organism>
<feature type="region of interest" description="Disordered" evidence="9">
    <location>
        <begin position="308"/>
        <end position="327"/>
    </location>
</feature>
<dbReference type="GO" id="GO:0016493">
    <property type="term" value="F:C-C chemokine receptor activity"/>
    <property type="evidence" value="ECO:0007669"/>
    <property type="project" value="TreeGrafter"/>
</dbReference>
<evidence type="ECO:0000256" key="10">
    <source>
        <dbReference type="SAM" id="Phobius"/>
    </source>
</evidence>
<feature type="domain" description="G-protein coupled receptors family 1 profile" evidence="11">
    <location>
        <begin position="33"/>
        <end position="273"/>
    </location>
</feature>
<keyword evidence="5" id="KW-0297">G-protein coupled receptor</keyword>
<dbReference type="InterPro" id="IPR017452">
    <property type="entry name" value="GPCR_Rhodpsn_7TM"/>
</dbReference>
<feature type="transmembrane region" description="Helical" evidence="10">
    <location>
        <begin position="211"/>
        <end position="234"/>
    </location>
</feature>
<evidence type="ECO:0000259" key="11">
    <source>
        <dbReference type="PROSITE" id="PS50262"/>
    </source>
</evidence>
<proteinExistence type="predicted"/>
<feature type="transmembrane region" description="Helical" evidence="10">
    <location>
        <begin position="59"/>
        <end position="78"/>
    </location>
</feature>
<accession>D2E2Z7</accession>
<dbReference type="Gene3D" id="1.20.1070.10">
    <property type="entry name" value="Rhodopsin 7-helix transmembrane proteins"/>
    <property type="match status" value="1"/>
</dbReference>
<dbReference type="PANTHER" id="PTHR10489">
    <property type="entry name" value="CELL ADHESION MOLECULE"/>
    <property type="match status" value="1"/>
</dbReference>
<dbReference type="EMBL" id="FJ883004">
    <property type="protein sequence ID" value="ACQ55251.1"/>
    <property type="molecule type" value="Genomic_DNA"/>
</dbReference>
<dbReference type="GO" id="GO:0006955">
    <property type="term" value="P:immune response"/>
    <property type="evidence" value="ECO:0007669"/>
    <property type="project" value="TreeGrafter"/>
</dbReference>